<dbReference type="Gene3D" id="3.40.50.1820">
    <property type="entry name" value="alpha/beta hydrolase"/>
    <property type="match status" value="1"/>
</dbReference>
<feature type="domain" description="AB hydrolase-1" evidence="1">
    <location>
        <begin position="29"/>
        <end position="148"/>
    </location>
</feature>
<proteinExistence type="predicted"/>
<dbReference type="InterPro" id="IPR000073">
    <property type="entry name" value="AB_hydrolase_1"/>
</dbReference>
<dbReference type="GO" id="GO:0004806">
    <property type="term" value="F:triacylglycerol lipase activity"/>
    <property type="evidence" value="ECO:0007669"/>
    <property type="project" value="TreeGrafter"/>
</dbReference>
<sequence>MAALASTGTVPSNGVDLTYELFGDPSATPLLIIHGLGAQYTDWDPRFFDLLVTHGYFVIAFDNRDQGTSTWFDHAGTPDFLSILSGDTSAAPYLLSDMAADAAGLLDALGISAAHIFGVSMGGMIAQQFVIDFPKKSLSLTSIMSTPDATSVGQPTPEATAALMVEPATTREGAIEQSITTSKVIGSPGFPFDEVLARERAGIHFDRGHHPEGTARQMAAIFCSEDRRPGLAHVTVPTLIIHGDADPLVTPPGGLATADAVKDSSLWVVEGMGHDMPKDIWPELMARHAELVNKSS</sequence>
<organism evidence="2">
    <name type="scientific">freshwater metagenome</name>
    <dbReference type="NCBI Taxonomy" id="449393"/>
    <lineage>
        <taxon>unclassified sequences</taxon>
        <taxon>metagenomes</taxon>
        <taxon>ecological metagenomes</taxon>
    </lineage>
</organism>
<name>A0A6J7A617_9ZZZZ</name>
<dbReference type="PANTHER" id="PTHR43433:SF5">
    <property type="entry name" value="AB HYDROLASE-1 DOMAIN-CONTAINING PROTEIN"/>
    <property type="match status" value="1"/>
</dbReference>
<evidence type="ECO:0000313" key="2">
    <source>
        <dbReference type="EMBL" id="CAB4828316.1"/>
    </source>
</evidence>
<evidence type="ECO:0000313" key="3">
    <source>
        <dbReference type="EMBL" id="CAB4879471.1"/>
    </source>
</evidence>
<protein>
    <submittedName>
        <fullName evidence="2">Unannotated protein</fullName>
    </submittedName>
</protein>
<evidence type="ECO:0000259" key="1">
    <source>
        <dbReference type="Pfam" id="PF00561"/>
    </source>
</evidence>
<evidence type="ECO:0000313" key="4">
    <source>
        <dbReference type="EMBL" id="CAB5020907.1"/>
    </source>
</evidence>
<dbReference type="PANTHER" id="PTHR43433">
    <property type="entry name" value="HYDROLASE, ALPHA/BETA FOLD FAMILY PROTEIN"/>
    <property type="match status" value="1"/>
</dbReference>
<dbReference type="InterPro" id="IPR050471">
    <property type="entry name" value="AB_hydrolase"/>
</dbReference>
<gene>
    <name evidence="2" type="ORF">UFOPK3164_00922</name>
    <name evidence="3" type="ORF">UFOPK3427_01390</name>
    <name evidence="4" type="ORF">UFOPK4112_00911</name>
</gene>
<accession>A0A6J7A617</accession>
<dbReference type="SUPFAM" id="SSF53474">
    <property type="entry name" value="alpha/beta-Hydrolases"/>
    <property type="match status" value="1"/>
</dbReference>
<dbReference type="EMBL" id="CAFBPM010000007">
    <property type="protein sequence ID" value="CAB5020907.1"/>
    <property type="molecule type" value="Genomic_DNA"/>
</dbReference>
<dbReference type="EMBL" id="CAFBLT010000001">
    <property type="protein sequence ID" value="CAB4879471.1"/>
    <property type="molecule type" value="Genomic_DNA"/>
</dbReference>
<reference evidence="2" key="1">
    <citation type="submission" date="2020-05" db="EMBL/GenBank/DDBJ databases">
        <authorList>
            <person name="Chiriac C."/>
            <person name="Salcher M."/>
            <person name="Ghai R."/>
            <person name="Kavagutti S V."/>
        </authorList>
    </citation>
    <scope>NUCLEOTIDE SEQUENCE</scope>
</reference>
<dbReference type="AlphaFoldDB" id="A0A6J7A617"/>
<dbReference type="GO" id="GO:0046503">
    <property type="term" value="P:glycerolipid catabolic process"/>
    <property type="evidence" value="ECO:0007669"/>
    <property type="project" value="TreeGrafter"/>
</dbReference>
<dbReference type="EMBL" id="CAFABE010000037">
    <property type="protein sequence ID" value="CAB4828316.1"/>
    <property type="molecule type" value="Genomic_DNA"/>
</dbReference>
<dbReference type="Pfam" id="PF00561">
    <property type="entry name" value="Abhydrolase_1"/>
    <property type="match status" value="1"/>
</dbReference>
<dbReference type="InterPro" id="IPR029058">
    <property type="entry name" value="AB_hydrolase_fold"/>
</dbReference>